<dbReference type="GO" id="GO:0005886">
    <property type="term" value="C:plasma membrane"/>
    <property type="evidence" value="ECO:0007669"/>
    <property type="project" value="UniProtKB-SubCell"/>
</dbReference>
<comment type="subcellular location">
    <subcellularLocation>
        <location evidence="1">Cell inner membrane</location>
        <topology evidence="1">Multi-pass membrane protein</topology>
    </subcellularLocation>
</comment>
<evidence type="ECO:0000259" key="3">
    <source>
        <dbReference type="Pfam" id="PF04608"/>
    </source>
</evidence>
<keyword evidence="1" id="KW-0443">Lipid metabolism</keyword>
<evidence type="ECO:0000256" key="2">
    <source>
        <dbReference type="SAM" id="Phobius"/>
    </source>
</evidence>
<proteinExistence type="predicted"/>
<comment type="catalytic activity">
    <reaction evidence="1">
        <text>a 1,2-diacyl-sn-glycero-3-phospho-(1'-sn-glycero-3'-phosphate) + H2O = a 1,2-diacyl-sn-glycero-3-phospho-(1'-sn-glycerol) + phosphate</text>
        <dbReference type="Rhea" id="RHEA:33751"/>
        <dbReference type="ChEBI" id="CHEBI:15377"/>
        <dbReference type="ChEBI" id="CHEBI:43474"/>
        <dbReference type="ChEBI" id="CHEBI:60110"/>
        <dbReference type="ChEBI" id="CHEBI:64716"/>
        <dbReference type="EC" id="3.1.3.27"/>
    </reaction>
</comment>
<protein>
    <recommendedName>
        <fullName evidence="1">Phosphatidylglycerophosphatase A</fullName>
        <ecNumber evidence="1">3.1.3.27</ecNumber>
    </recommendedName>
    <alternativeName>
        <fullName evidence="1">Phosphatidylglycerolphosphate phosphatase A</fullName>
    </alternativeName>
</protein>
<keyword evidence="1" id="KW-0997">Cell inner membrane</keyword>
<dbReference type="InterPro" id="IPR026037">
    <property type="entry name" value="PgpA"/>
</dbReference>
<comment type="cofactor">
    <cofactor evidence="1">
        <name>Mg(2+)</name>
        <dbReference type="ChEBI" id="CHEBI:18420"/>
    </cofactor>
</comment>
<dbReference type="EMBL" id="BMLF01000001">
    <property type="protein sequence ID" value="GGL89869.1"/>
    <property type="molecule type" value="Genomic_DNA"/>
</dbReference>
<evidence type="ECO:0000313" key="4">
    <source>
        <dbReference type="EMBL" id="GGL89869.1"/>
    </source>
</evidence>
<name>A0A917SNM0_9RHOB</name>
<keyword evidence="1" id="KW-0460">Magnesium</keyword>
<sequence>MRASHLVATFGGVGNIPTAPGTWGSLAALPAAWVLHAVGGAWLVVIAIPVAYLAGLWATRQEAAATGLHDPQHVVIDEVAGQWVALLPVLIGADHAGVDVLALWPGWIAAFVGFRLFDIWKPGPVGWADRRDDAVGVMLDDIVAGVMAALLVVALAAAYHGWIMQG</sequence>
<keyword evidence="1" id="KW-1003">Cell membrane</keyword>
<reference evidence="4" key="1">
    <citation type="journal article" date="2014" name="Int. J. Syst. Evol. Microbiol.">
        <title>Complete genome sequence of Corynebacterium casei LMG S-19264T (=DSM 44701T), isolated from a smear-ripened cheese.</title>
        <authorList>
            <consortium name="US DOE Joint Genome Institute (JGI-PGF)"/>
            <person name="Walter F."/>
            <person name="Albersmeier A."/>
            <person name="Kalinowski J."/>
            <person name="Ruckert C."/>
        </authorList>
    </citation>
    <scope>NUCLEOTIDE SEQUENCE</scope>
    <source>
        <strain evidence="4">CGMCC 1.6293</strain>
    </source>
</reference>
<dbReference type="Pfam" id="PF04608">
    <property type="entry name" value="PgpA"/>
    <property type="match status" value="1"/>
</dbReference>
<keyword evidence="1" id="KW-0442">Lipid degradation</keyword>
<feature type="transmembrane region" description="Helical" evidence="2">
    <location>
        <begin position="96"/>
        <end position="117"/>
    </location>
</feature>
<evidence type="ECO:0000313" key="5">
    <source>
        <dbReference type="Proteomes" id="UP000649829"/>
    </source>
</evidence>
<dbReference type="RefSeq" id="WP_028285892.1">
    <property type="nucleotide sequence ID" value="NZ_BMLF01000001.1"/>
</dbReference>
<dbReference type="PIRSF" id="PIRSF006162">
    <property type="entry name" value="PgpA"/>
    <property type="match status" value="1"/>
</dbReference>
<comment type="function">
    <text evidence="1">Lipid phosphatase which dephosphorylates phosphatidylglycerophosphate (PGP) to phosphatidylglycerol (PG).</text>
</comment>
<dbReference type="InterPro" id="IPR007686">
    <property type="entry name" value="YutG/PgpA"/>
</dbReference>
<organism evidence="4 5">
    <name type="scientific">Pseudooceanicola nanhaiensis</name>
    <dbReference type="NCBI Taxonomy" id="375761"/>
    <lineage>
        <taxon>Bacteria</taxon>
        <taxon>Pseudomonadati</taxon>
        <taxon>Pseudomonadota</taxon>
        <taxon>Alphaproteobacteria</taxon>
        <taxon>Rhodobacterales</taxon>
        <taxon>Paracoccaceae</taxon>
        <taxon>Pseudooceanicola</taxon>
    </lineage>
</organism>
<keyword evidence="1 2" id="KW-0472">Membrane</keyword>
<keyword evidence="1" id="KW-0378">Hydrolase</keyword>
<keyword evidence="1" id="KW-0479">Metal-binding</keyword>
<reference evidence="4" key="2">
    <citation type="submission" date="2020-09" db="EMBL/GenBank/DDBJ databases">
        <authorList>
            <person name="Sun Q."/>
            <person name="Zhou Y."/>
        </authorList>
    </citation>
    <scope>NUCLEOTIDE SEQUENCE</scope>
    <source>
        <strain evidence="4">CGMCC 1.6293</strain>
    </source>
</reference>
<keyword evidence="1" id="KW-0595">Phospholipid degradation</keyword>
<comment type="pathway">
    <text evidence="1">Phospholipid metabolism; phosphatidylglycerol biosynthesis; phosphatidylglycerol from CDP-diacylglycerol: step 2/2.</text>
</comment>
<dbReference type="GO" id="GO:0008962">
    <property type="term" value="F:phosphatidylglycerophosphatase activity"/>
    <property type="evidence" value="ECO:0007669"/>
    <property type="project" value="UniProtKB-EC"/>
</dbReference>
<keyword evidence="1 2" id="KW-0812">Transmembrane</keyword>
<dbReference type="SUPFAM" id="SSF101307">
    <property type="entry name" value="YutG-like"/>
    <property type="match status" value="1"/>
</dbReference>
<keyword evidence="2" id="KW-1133">Transmembrane helix</keyword>
<comment type="caution">
    <text evidence="4">The sequence shown here is derived from an EMBL/GenBank/DDBJ whole genome shotgun (WGS) entry which is preliminary data.</text>
</comment>
<dbReference type="InterPro" id="IPR036681">
    <property type="entry name" value="PgpA-like_sf"/>
</dbReference>
<feature type="transmembrane region" description="Helical" evidence="2">
    <location>
        <begin position="33"/>
        <end position="54"/>
    </location>
</feature>
<keyword evidence="5" id="KW-1185">Reference proteome</keyword>
<evidence type="ECO:0000256" key="1">
    <source>
        <dbReference type="PIRNR" id="PIRNR006162"/>
    </source>
</evidence>
<dbReference type="CDD" id="cd06971">
    <property type="entry name" value="PgpA"/>
    <property type="match status" value="1"/>
</dbReference>
<feature type="transmembrane region" description="Helical" evidence="2">
    <location>
        <begin position="142"/>
        <end position="162"/>
    </location>
</feature>
<dbReference type="EC" id="3.1.3.27" evidence="1"/>
<gene>
    <name evidence="4" type="primary">pgpA</name>
    <name evidence="4" type="ORF">GCM10011534_09990</name>
</gene>
<feature type="domain" description="YutG/PgpA" evidence="3">
    <location>
        <begin position="7"/>
        <end position="155"/>
    </location>
</feature>
<dbReference type="PANTHER" id="PTHR36305">
    <property type="entry name" value="PHOSPHATIDYLGLYCEROPHOSPHATASE A"/>
    <property type="match status" value="1"/>
</dbReference>
<dbReference type="GO" id="GO:0009395">
    <property type="term" value="P:phospholipid catabolic process"/>
    <property type="evidence" value="ECO:0007669"/>
    <property type="project" value="UniProtKB-KW"/>
</dbReference>
<dbReference type="Proteomes" id="UP000649829">
    <property type="component" value="Unassembled WGS sequence"/>
</dbReference>
<dbReference type="PANTHER" id="PTHR36305:SF1">
    <property type="entry name" value="PHOSPHATIDYLGLYCEROPHOSPHATASE A"/>
    <property type="match status" value="1"/>
</dbReference>
<accession>A0A917SNM0</accession>
<dbReference type="AlphaFoldDB" id="A0A917SNM0"/>
<dbReference type="GO" id="GO:0046872">
    <property type="term" value="F:metal ion binding"/>
    <property type="evidence" value="ECO:0007669"/>
    <property type="project" value="UniProtKB-KW"/>
</dbReference>
<keyword evidence="1" id="KW-1208">Phospholipid metabolism</keyword>